<feature type="binding site" evidence="6">
    <location>
        <position position="175"/>
    </location>
    <ligand>
        <name>Mg(2+)</name>
        <dbReference type="ChEBI" id="CHEBI:18420"/>
        <label>1</label>
    </ligand>
</feature>
<dbReference type="InterPro" id="IPR037493">
    <property type="entry name" value="ExoIII-like"/>
</dbReference>
<comment type="cofactor">
    <cofactor evidence="6">
        <name>Mg(2+)</name>
        <dbReference type="ChEBI" id="CHEBI:18420"/>
    </cofactor>
    <cofactor evidence="6">
        <name>Mn(2+)</name>
        <dbReference type="ChEBI" id="CHEBI:29035"/>
    </cofactor>
    <text evidence="6">Probably binds two magnesium or manganese ions per subunit.</text>
</comment>
<accession>A0A2S6NC15</accession>
<dbReference type="Pfam" id="PF03372">
    <property type="entry name" value="Exo_endo_phos"/>
    <property type="match status" value="1"/>
</dbReference>
<feature type="site" description="Important for catalytic activity" evidence="7">
    <location>
        <position position="247"/>
    </location>
</feature>
<feature type="binding site" evidence="6">
    <location>
        <position position="54"/>
    </location>
    <ligand>
        <name>Mg(2+)</name>
        <dbReference type="ChEBI" id="CHEBI:18420"/>
        <label>1</label>
    </ligand>
</feature>
<dbReference type="PANTHER" id="PTHR43250:SF2">
    <property type="entry name" value="EXODEOXYRIBONUCLEASE III"/>
    <property type="match status" value="1"/>
</dbReference>
<dbReference type="GO" id="GO:0046872">
    <property type="term" value="F:metal ion binding"/>
    <property type="evidence" value="ECO:0007669"/>
    <property type="project" value="UniProtKB-KW"/>
</dbReference>
<keyword evidence="10" id="KW-1185">Reference proteome</keyword>
<feature type="active site" description="Proton acceptor" evidence="5">
    <location>
        <position position="277"/>
    </location>
</feature>
<evidence type="ECO:0000313" key="9">
    <source>
        <dbReference type="EMBL" id="PPQ32147.1"/>
    </source>
</evidence>
<evidence type="ECO:0000256" key="3">
    <source>
        <dbReference type="ARBA" id="ARBA00022801"/>
    </source>
</evidence>
<dbReference type="GO" id="GO:0008311">
    <property type="term" value="F:double-stranded DNA 3'-5' DNA exonuclease activity"/>
    <property type="evidence" value="ECO:0007669"/>
    <property type="project" value="InterPro"/>
</dbReference>
<comment type="caution">
    <text evidence="9">The sequence shown here is derived from an EMBL/GenBank/DDBJ whole genome shotgun (WGS) entry which is preliminary data.</text>
</comment>
<protein>
    <submittedName>
        <fullName evidence="9">Exodeoxyribonuclease III</fullName>
    </submittedName>
</protein>
<evidence type="ECO:0000256" key="1">
    <source>
        <dbReference type="ARBA" id="ARBA00007092"/>
    </source>
</evidence>
<dbReference type="InterPro" id="IPR004808">
    <property type="entry name" value="AP_endonuc_1"/>
</dbReference>
<dbReference type="InterPro" id="IPR005135">
    <property type="entry name" value="Endo/exonuclease/phosphatase"/>
</dbReference>
<feature type="binding site" evidence="6">
    <location>
        <position position="276"/>
    </location>
    <ligand>
        <name>Mg(2+)</name>
        <dbReference type="ChEBI" id="CHEBI:18420"/>
        <label>1</label>
    </ligand>
</feature>
<dbReference type="EMBL" id="NHSJ01000043">
    <property type="protein sequence ID" value="PPQ32147.1"/>
    <property type="molecule type" value="Genomic_DNA"/>
</dbReference>
<evidence type="ECO:0000256" key="7">
    <source>
        <dbReference type="PIRSR" id="PIRSR604808-3"/>
    </source>
</evidence>
<comment type="similarity">
    <text evidence="1">Belongs to the DNA repair enzymes AP/ExoA family.</text>
</comment>
<keyword evidence="4 6" id="KW-0460">Magnesium</keyword>
<feature type="binding site" evidence="6">
    <location>
        <position position="173"/>
    </location>
    <ligand>
        <name>Mg(2+)</name>
        <dbReference type="ChEBI" id="CHEBI:18420"/>
        <label>1</label>
    </ligand>
</feature>
<feature type="site" description="Transition state stabilizer" evidence="7">
    <location>
        <position position="175"/>
    </location>
</feature>
<feature type="domain" description="Endonuclease/exonuclease/phosphatase" evidence="8">
    <location>
        <begin position="25"/>
        <end position="277"/>
    </location>
</feature>
<evidence type="ECO:0000256" key="6">
    <source>
        <dbReference type="PIRSR" id="PIRSR604808-2"/>
    </source>
</evidence>
<dbReference type="PANTHER" id="PTHR43250">
    <property type="entry name" value="EXODEOXYRIBONUCLEASE III"/>
    <property type="match status" value="1"/>
</dbReference>
<organism evidence="9 10">
    <name type="scientific">Rhodoblastus sphagnicola</name>
    <dbReference type="NCBI Taxonomy" id="333368"/>
    <lineage>
        <taxon>Bacteria</taxon>
        <taxon>Pseudomonadati</taxon>
        <taxon>Pseudomonadota</taxon>
        <taxon>Alphaproteobacteria</taxon>
        <taxon>Hyphomicrobiales</taxon>
        <taxon>Rhodoblastaceae</taxon>
        <taxon>Rhodoblastus</taxon>
    </lineage>
</organism>
<feature type="site" description="Interaction with DNA substrate" evidence="7">
    <location>
        <position position="277"/>
    </location>
</feature>
<dbReference type="Proteomes" id="UP000239089">
    <property type="component" value="Unassembled WGS sequence"/>
</dbReference>
<dbReference type="OrthoDB" id="9803914at2"/>
<gene>
    <name evidence="9" type="ORF">CCR94_06920</name>
</gene>
<dbReference type="PROSITE" id="PS51435">
    <property type="entry name" value="AP_NUCLEASE_F1_4"/>
    <property type="match status" value="1"/>
</dbReference>
<dbReference type="AlphaFoldDB" id="A0A2S6NC15"/>
<dbReference type="SUPFAM" id="SSF56219">
    <property type="entry name" value="DNase I-like"/>
    <property type="match status" value="1"/>
</dbReference>
<dbReference type="GO" id="GO:0006281">
    <property type="term" value="P:DNA repair"/>
    <property type="evidence" value="ECO:0007669"/>
    <property type="project" value="InterPro"/>
</dbReference>
<dbReference type="NCBIfam" id="TIGR00195">
    <property type="entry name" value="exoDNase_III"/>
    <property type="match status" value="1"/>
</dbReference>
<keyword evidence="2 6" id="KW-0479">Metal-binding</keyword>
<feature type="binding site" evidence="6">
    <location>
        <position position="277"/>
    </location>
    <ligand>
        <name>Mg(2+)</name>
        <dbReference type="ChEBI" id="CHEBI:18420"/>
        <label>1</label>
    </ligand>
</feature>
<proteinExistence type="inferred from homology"/>
<reference evidence="9 10" key="1">
    <citation type="journal article" date="2018" name="Arch. Microbiol.">
        <title>New insights into the metabolic potential of the phototrophic purple bacterium Rhodopila globiformis DSM 161(T) from its draft genome sequence and evidence for a vanadium-dependent nitrogenase.</title>
        <authorList>
            <person name="Imhoff J.F."/>
            <person name="Rahn T."/>
            <person name="Kunzel S."/>
            <person name="Neulinger S.C."/>
        </authorList>
    </citation>
    <scope>NUCLEOTIDE SEQUENCE [LARGE SCALE GENOMIC DNA]</scope>
    <source>
        <strain evidence="9 10">DSM 16996</strain>
    </source>
</reference>
<dbReference type="Gene3D" id="3.60.10.10">
    <property type="entry name" value="Endonuclease/exonuclease/phosphatase"/>
    <property type="match status" value="1"/>
</dbReference>
<dbReference type="CDD" id="cd09086">
    <property type="entry name" value="ExoIII-like_AP-endo"/>
    <property type="match status" value="1"/>
</dbReference>
<sequence length="286" mass="32193">MSGAGLAWRHPAPGLEFYVNVKITTWNINSIRLRIGLVIDFLAKHSPDIICFQETKCRDSEFPLSALRQAGYEHILVNGQKGYHGVAIASRLPLSEALRRDFCDKGDARHIGAAFTVGDRSIHLHNFYIPAGGDEPDPAVNVKFAHKLAFLDEFHGWTQSDALAKADTILVGDFNVAPHEHDVWSHKALLNVVSHTPVETDKLKAILNDGAWVDALRRFTPMTEKLYTWWSYRSPDWAKADKGRRLDHVWVSNRLGDNLTSLEIFKEARGWERPSDHAPVSVTLTL</sequence>
<evidence type="ECO:0000313" key="10">
    <source>
        <dbReference type="Proteomes" id="UP000239089"/>
    </source>
</evidence>
<evidence type="ECO:0000259" key="8">
    <source>
        <dbReference type="Pfam" id="PF03372"/>
    </source>
</evidence>
<feature type="active site" description="Proton donor/acceptor" evidence="5">
    <location>
        <position position="173"/>
    </location>
</feature>
<keyword evidence="6" id="KW-0464">Manganese</keyword>
<dbReference type="InterPro" id="IPR036691">
    <property type="entry name" value="Endo/exonu/phosph_ase_sf"/>
</dbReference>
<name>A0A2S6NC15_9HYPH</name>
<keyword evidence="3" id="KW-0378">Hydrolase</keyword>
<dbReference type="NCBIfam" id="TIGR00633">
    <property type="entry name" value="xth"/>
    <property type="match status" value="1"/>
</dbReference>
<feature type="active site" evidence="5">
    <location>
        <position position="128"/>
    </location>
</feature>
<evidence type="ECO:0000256" key="5">
    <source>
        <dbReference type="PIRSR" id="PIRSR604808-1"/>
    </source>
</evidence>
<evidence type="ECO:0000256" key="2">
    <source>
        <dbReference type="ARBA" id="ARBA00022723"/>
    </source>
</evidence>
<evidence type="ECO:0000256" key="4">
    <source>
        <dbReference type="ARBA" id="ARBA00022842"/>
    </source>
</evidence>
<feature type="binding site" evidence="6">
    <location>
        <position position="27"/>
    </location>
    <ligand>
        <name>Mg(2+)</name>
        <dbReference type="ChEBI" id="CHEBI:18420"/>
        <label>1</label>
    </ligand>
</feature>